<name>Q5KNP6_CRYD1</name>
<feature type="transmembrane region" description="Helical" evidence="2">
    <location>
        <begin position="258"/>
        <end position="279"/>
    </location>
</feature>
<dbReference type="KEGG" id="cne:CNA05780"/>
<accession>Q5KNP6</accession>
<dbReference type="STRING" id="214684.Q5KNP6"/>
<proteinExistence type="predicted"/>
<keyword evidence="2" id="KW-0472">Membrane</keyword>
<organism evidence="3 4">
    <name type="scientific">Cryptococcus deneoformans (strain JEC21 / ATCC MYA-565)</name>
    <name type="common">Cryptococcus neoformans var. neoformans serotype D</name>
    <dbReference type="NCBI Taxonomy" id="214684"/>
    <lineage>
        <taxon>Eukaryota</taxon>
        <taxon>Fungi</taxon>
        <taxon>Dikarya</taxon>
        <taxon>Basidiomycota</taxon>
        <taxon>Agaricomycotina</taxon>
        <taxon>Tremellomycetes</taxon>
        <taxon>Tremellales</taxon>
        <taxon>Cryptococcaceae</taxon>
        <taxon>Cryptococcus</taxon>
        <taxon>Cryptococcus neoformans species complex</taxon>
    </lineage>
</organism>
<dbReference type="RefSeq" id="XP_024512076.1">
    <property type="nucleotide sequence ID" value="XM_024656318.1"/>
</dbReference>
<sequence length="423" mass="46950">MSYTERHQIQPHSSYILHSHRSPHPFFTPTNLSFTDSQTGAKAGSWSSRRARKGRYAPKQANIHYVRHEKPEEEKGQVEDDKSKEKKVTVEQMEQMAVARIRRTEDIRLRPHFKADVSFWVAVSFTLGSAVWVINAFLVWLPLLRPRLDTDTVSRTASATAFIGGTIFELGSYLMVIEALDRGREINFGTAIGQLLSHRRHTPHYATMDSSTLMKPSNELTYASPNLRKSQQEIKDGITRGAKKFIWWGRPMWHDMGYMAAIIQLFAATVFWVSTLTGLPGVIPGYASGGGSTAIVDVFFWTPQVVGGSGFIVSSLILMIEVQKHWWLPNITDIGWWVAFWNLIGAIGFTLCGALGYSSASGVEYESDLATFWGSWAFLIGSVIQVGEAVWREPTDRGDGGGNSGGGSNGGGEREAENAALCR</sequence>
<dbReference type="AlphaFoldDB" id="Q5KNP6"/>
<feature type="region of interest" description="Disordered" evidence="1">
    <location>
        <begin position="393"/>
        <end position="423"/>
    </location>
</feature>
<keyword evidence="2" id="KW-0812">Transmembrane</keyword>
<dbReference type="eggNOG" id="ENOG502RI54">
    <property type="taxonomic scope" value="Eukaryota"/>
</dbReference>
<feature type="transmembrane region" description="Helical" evidence="2">
    <location>
        <begin position="334"/>
        <end position="357"/>
    </location>
</feature>
<feature type="transmembrane region" description="Helical" evidence="2">
    <location>
        <begin position="369"/>
        <end position="387"/>
    </location>
</feature>
<evidence type="ECO:0000313" key="3">
    <source>
        <dbReference type="EMBL" id="AAW41386.2"/>
    </source>
</evidence>
<dbReference type="InParanoid" id="Q5KNP6"/>
<dbReference type="HOGENOM" id="CLU_933888_0_0_1"/>
<dbReference type="EMBL" id="AE017341">
    <property type="protein sequence ID" value="AAW41386.2"/>
    <property type="molecule type" value="Genomic_DNA"/>
</dbReference>
<evidence type="ECO:0000313" key="4">
    <source>
        <dbReference type="Proteomes" id="UP000002149"/>
    </source>
</evidence>
<reference evidence="3 4" key="1">
    <citation type="journal article" date="2005" name="Science">
        <title>The genome of the basidiomycetous yeast and human pathogen Cryptococcus neoformans.</title>
        <authorList>
            <person name="Loftus B.J."/>
            <person name="Fung E."/>
            <person name="Roncaglia P."/>
            <person name="Rowley D."/>
            <person name="Amedeo P."/>
            <person name="Bruno D."/>
            <person name="Vamathevan J."/>
            <person name="Miranda M."/>
            <person name="Anderson I.J."/>
            <person name="Fraser J.A."/>
            <person name="Allen J.E."/>
            <person name="Bosdet I.E."/>
            <person name="Brent M.R."/>
            <person name="Chiu R."/>
            <person name="Doering T.L."/>
            <person name="Donlin M.J."/>
            <person name="D'Souza C.A."/>
            <person name="Fox D.S."/>
            <person name="Grinberg V."/>
            <person name="Fu J."/>
            <person name="Fukushima M."/>
            <person name="Haas B.J."/>
            <person name="Huang J.C."/>
            <person name="Janbon G."/>
            <person name="Jones S.J."/>
            <person name="Koo H.L."/>
            <person name="Krzywinski M.I."/>
            <person name="Kwon-Chung J.K."/>
            <person name="Lengeler K.B."/>
            <person name="Maiti R."/>
            <person name="Marra M.A."/>
            <person name="Marra R.E."/>
            <person name="Mathewson C.A."/>
            <person name="Mitchell T.G."/>
            <person name="Pertea M."/>
            <person name="Riggs F.R."/>
            <person name="Salzberg S.L."/>
            <person name="Schein J.E."/>
            <person name="Shvartsbeyn A."/>
            <person name="Shin H."/>
            <person name="Shumway M."/>
            <person name="Specht C.A."/>
            <person name="Suh B.B."/>
            <person name="Tenney A."/>
            <person name="Utterback T.R."/>
            <person name="Wickes B.L."/>
            <person name="Wortman J.R."/>
            <person name="Wye N.H."/>
            <person name="Kronstad J.W."/>
            <person name="Lodge J.K."/>
            <person name="Heitman J."/>
            <person name="Davis R.W."/>
            <person name="Fraser C.M."/>
            <person name="Hyman R.W."/>
        </authorList>
    </citation>
    <scope>NUCLEOTIDE SEQUENCE [LARGE SCALE GENOMIC DNA]</scope>
    <source>
        <strain evidence="4">JEC21 / ATCC MYA-565</strain>
    </source>
</reference>
<feature type="transmembrane region" description="Helical" evidence="2">
    <location>
        <begin position="117"/>
        <end position="141"/>
    </location>
</feature>
<evidence type="ECO:0000256" key="2">
    <source>
        <dbReference type="SAM" id="Phobius"/>
    </source>
</evidence>
<dbReference type="OrthoDB" id="2603at2759"/>
<dbReference type="VEuPathDB" id="FungiDB:CNA05780"/>
<feature type="compositionally biased region" description="Gly residues" evidence="1">
    <location>
        <begin position="400"/>
        <end position="411"/>
    </location>
</feature>
<feature type="transmembrane region" description="Helical" evidence="2">
    <location>
        <begin position="299"/>
        <end position="322"/>
    </location>
</feature>
<dbReference type="Proteomes" id="UP000002149">
    <property type="component" value="Chromosome 1"/>
</dbReference>
<keyword evidence="2" id="KW-1133">Transmembrane helix</keyword>
<keyword evidence="4" id="KW-1185">Reference proteome</keyword>
<feature type="transmembrane region" description="Helical" evidence="2">
    <location>
        <begin position="161"/>
        <end position="180"/>
    </location>
</feature>
<dbReference type="GeneID" id="3253660"/>
<feature type="region of interest" description="Disordered" evidence="1">
    <location>
        <begin position="1"/>
        <end position="53"/>
    </location>
</feature>
<protein>
    <submittedName>
        <fullName evidence="3">Expressed protein</fullName>
    </submittedName>
</protein>
<feature type="compositionally biased region" description="Polar residues" evidence="1">
    <location>
        <begin position="28"/>
        <end position="48"/>
    </location>
</feature>
<feature type="region of interest" description="Disordered" evidence="1">
    <location>
        <begin position="68"/>
        <end position="87"/>
    </location>
</feature>
<evidence type="ECO:0000256" key="1">
    <source>
        <dbReference type="SAM" id="MobiDB-lite"/>
    </source>
</evidence>
<gene>
    <name evidence="3" type="ordered locus">CNA05780</name>
</gene>
<dbReference type="PaxDb" id="214684-Q5KNP6"/>